<evidence type="ECO:0000259" key="6">
    <source>
        <dbReference type="Pfam" id="PF02016"/>
    </source>
</evidence>
<dbReference type="SUPFAM" id="SSF141986">
    <property type="entry name" value="LD-carboxypeptidase A C-terminal domain-like"/>
    <property type="match status" value="1"/>
</dbReference>
<dbReference type="EMBL" id="LT671858">
    <property type="protein sequence ID" value="SIM78572.1"/>
    <property type="molecule type" value="Genomic_DNA"/>
</dbReference>
<evidence type="ECO:0000259" key="7">
    <source>
        <dbReference type="Pfam" id="PF17676"/>
    </source>
</evidence>
<dbReference type="Pfam" id="PF02016">
    <property type="entry name" value="Peptidase_S66"/>
    <property type="match status" value="1"/>
</dbReference>
<proteinExistence type="inferred from homology"/>
<organism evidence="8 9">
    <name type="scientific">Cuniculiplasma divulgatum</name>
    <dbReference type="NCBI Taxonomy" id="1673428"/>
    <lineage>
        <taxon>Archaea</taxon>
        <taxon>Methanobacteriati</taxon>
        <taxon>Thermoplasmatota</taxon>
        <taxon>Thermoplasmata</taxon>
        <taxon>Thermoplasmatales</taxon>
        <taxon>Cuniculiplasmataceae</taxon>
        <taxon>Cuniculiplasma</taxon>
    </lineage>
</organism>
<dbReference type="PANTHER" id="PTHR30237">
    <property type="entry name" value="MURAMOYLTETRAPEPTIDE CARBOXYPEPTIDASE"/>
    <property type="match status" value="1"/>
</dbReference>
<keyword evidence="3" id="KW-0645">Protease</keyword>
<dbReference type="RefSeq" id="WP_148690026.1">
    <property type="nucleotide sequence ID" value="NZ_LT671858.1"/>
</dbReference>
<dbReference type="PIRSF" id="PIRSF028757">
    <property type="entry name" value="LD-carboxypeptidase"/>
    <property type="match status" value="1"/>
</dbReference>
<dbReference type="InterPro" id="IPR040921">
    <property type="entry name" value="Peptidase_S66C"/>
</dbReference>
<dbReference type="InterPro" id="IPR027478">
    <property type="entry name" value="LdcA_N"/>
</dbReference>
<keyword evidence="4" id="KW-0378">Hydrolase</keyword>
<evidence type="ECO:0000313" key="8">
    <source>
        <dbReference type="EMBL" id="SIM78572.1"/>
    </source>
</evidence>
<keyword evidence="5" id="KW-0720">Serine protease</keyword>
<dbReference type="GO" id="GO:0004180">
    <property type="term" value="F:carboxypeptidase activity"/>
    <property type="evidence" value="ECO:0007669"/>
    <property type="project" value="UniProtKB-KW"/>
</dbReference>
<dbReference type="PANTHER" id="PTHR30237:SF2">
    <property type="entry name" value="MUREIN TETRAPEPTIDE CARBOXYPEPTIDASE"/>
    <property type="match status" value="1"/>
</dbReference>
<sequence length="317" mass="35017">MDSEFSEAVEIIAPPHLSPGDDIRVIAPASAPDMKNLSKTIARLSKLGYRVSLGRNIRRLVQRNSLAAPMRERAQEIMEAFQDDSVKAIVCARGGYGSIHVLPFLDYDLIKSHPKIFMGYSDITALHMAFNKLSGLITFHGPMAASDPDEFHKSSFKLLVDILNGQSSDISGFVENVVKYIHKGKVVGRSIGTNISVAISLIGTPYMPSTAGRILFAEDTAITSGDLDRYFSVLNLTGYLQEFAGFAFGEFKQINSNEEPMPYIEDIIQQYMDQLKKPSIYGLPFGHGEDQMLIPLNAKMSISSETPYVTLEQDIVN</sequence>
<gene>
    <name evidence="8" type="ORF">CSP5_1596</name>
</gene>
<dbReference type="Gene3D" id="3.40.50.10740">
    <property type="entry name" value="Class I glutamine amidotransferase-like"/>
    <property type="match status" value="1"/>
</dbReference>
<dbReference type="InterPro" id="IPR029062">
    <property type="entry name" value="Class_I_gatase-like"/>
</dbReference>
<dbReference type="GO" id="GO:0008236">
    <property type="term" value="F:serine-type peptidase activity"/>
    <property type="evidence" value="ECO:0007669"/>
    <property type="project" value="UniProtKB-KW"/>
</dbReference>
<evidence type="ECO:0000256" key="1">
    <source>
        <dbReference type="ARBA" id="ARBA00010233"/>
    </source>
</evidence>
<evidence type="ECO:0000256" key="4">
    <source>
        <dbReference type="ARBA" id="ARBA00022801"/>
    </source>
</evidence>
<evidence type="ECO:0000256" key="5">
    <source>
        <dbReference type="ARBA" id="ARBA00022825"/>
    </source>
</evidence>
<name>A0A1N5VZV4_9ARCH</name>
<feature type="domain" description="LD-carboxypeptidase N-terminal" evidence="6">
    <location>
        <begin position="23"/>
        <end position="141"/>
    </location>
</feature>
<dbReference type="CDD" id="cd07025">
    <property type="entry name" value="Peptidase_S66"/>
    <property type="match status" value="1"/>
</dbReference>
<dbReference type="InterPro" id="IPR003507">
    <property type="entry name" value="S66_fam"/>
</dbReference>
<dbReference type="Pfam" id="PF17676">
    <property type="entry name" value="Peptidase_S66C"/>
    <property type="match status" value="1"/>
</dbReference>
<evidence type="ECO:0000313" key="9">
    <source>
        <dbReference type="Proteomes" id="UP000195607"/>
    </source>
</evidence>
<dbReference type="SUPFAM" id="SSF52317">
    <property type="entry name" value="Class I glutamine amidotransferase-like"/>
    <property type="match status" value="1"/>
</dbReference>
<reference evidence="8 9" key="1">
    <citation type="submission" date="2016-04" db="EMBL/GenBank/DDBJ databases">
        <authorList>
            <person name="Evans L.H."/>
            <person name="Alamgir A."/>
            <person name="Owens N."/>
            <person name="Weber N.D."/>
            <person name="Virtaneva K."/>
            <person name="Barbian K."/>
            <person name="Babar A."/>
            <person name="Rosenke K."/>
        </authorList>
    </citation>
    <scope>NUCLEOTIDE SEQUENCE [LARGE SCALE GENOMIC DNA]</scope>
    <source>
        <strain evidence="9">S5(T) (JCM 30642 \VKM B-2941)</strain>
    </source>
</reference>
<dbReference type="GO" id="GO:0006508">
    <property type="term" value="P:proteolysis"/>
    <property type="evidence" value="ECO:0007669"/>
    <property type="project" value="UniProtKB-KW"/>
</dbReference>
<dbReference type="Proteomes" id="UP000195607">
    <property type="component" value="Chromosome I"/>
</dbReference>
<comment type="similarity">
    <text evidence="1">Belongs to the peptidase S66 family.</text>
</comment>
<dbReference type="InterPro" id="IPR027461">
    <property type="entry name" value="Carboxypeptidase_A_C_sf"/>
</dbReference>
<dbReference type="Gene3D" id="3.50.30.60">
    <property type="entry name" value="LD-carboxypeptidase A C-terminal domain-like"/>
    <property type="match status" value="1"/>
</dbReference>
<dbReference type="InterPro" id="IPR040449">
    <property type="entry name" value="Peptidase_S66_N"/>
</dbReference>
<evidence type="ECO:0000256" key="3">
    <source>
        <dbReference type="ARBA" id="ARBA00022670"/>
    </source>
</evidence>
<dbReference type="AlphaFoldDB" id="A0A1N5VZV4"/>
<protein>
    <submittedName>
        <fullName evidence="8">LD-carboxypeptidase</fullName>
    </submittedName>
</protein>
<accession>A0A1N5VZV4</accession>
<dbReference type="GeneID" id="41588837"/>
<evidence type="ECO:0000256" key="2">
    <source>
        <dbReference type="ARBA" id="ARBA00022645"/>
    </source>
</evidence>
<feature type="domain" description="LD-carboxypeptidase C-terminal" evidence="7">
    <location>
        <begin position="188"/>
        <end position="302"/>
    </location>
</feature>
<keyword evidence="2 8" id="KW-0121">Carboxypeptidase</keyword>